<dbReference type="SFLD" id="SFLDS00029">
    <property type="entry name" value="Radical_SAM"/>
    <property type="match status" value="1"/>
</dbReference>
<evidence type="ECO:0000313" key="5">
    <source>
        <dbReference type="EMBL" id="CBJ93896.1"/>
    </source>
</evidence>
<evidence type="ECO:0000313" key="6">
    <source>
        <dbReference type="Proteomes" id="UP000002369"/>
    </source>
</evidence>
<keyword evidence="2" id="KW-0479">Metal-binding</keyword>
<dbReference type="GO" id="GO:0046872">
    <property type="term" value="F:metal ion binding"/>
    <property type="evidence" value="ECO:0007669"/>
    <property type="project" value="UniProtKB-KW"/>
</dbReference>
<dbReference type="InterPro" id="IPR058240">
    <property type="entry name" value="rSAM_sf"/>
</dbReference>
<sequence>MKIPKRFTIHITSNCLLKCNFCWLQNNNVSRDVMSIDLFKKIVAWLEEQGVEEIDLTPMVGDFFTVKNHYEYLDIVEQSKIKEYHLITSLTPSANYNLIKYKKLFLYISCYGNNENEFKELTNVDKFNDFVNNLKNLKLYNRGEIIIRNKNFNGIIKSLIKIKNLKIVDCEIDNRVNRFGEPIGFESGCRFLNEPIIHTNGLSLCCMDFQKDKLIIGNLFDPLETIYNNVECSKTLNICNRSCGWYQKR</sequence>
<evidence type="ECO:0000256" key="3">
    <source>
        <dbReference type="ARBA" id="ARBA00023004"/>
    </source>
</evidence>
<gene>
    <name evidence="5" type="ORF">CPT_0087</name>
</gene>
<evidence type="ECO:0000256" key="2">
    <source>
        <dbReference type="ARBA" id="ARBA00022723"/>
    </source>
</evidence>
<dbReference type="InterPro" id="IPR007197">
    <property type="entry name" value="rSAM"/>
</dbReference>
<dbReference type="SUPFAM" id="SSF102114">
    <property type="entry name" value="Radical SAM enzymes"/>
    <property type="match status" value="1"/>
</dbReference>
<keyword evidence="1" id="KW-0949">S-adenosyl-L-methionine</keyword>
<protein>
    <submittedName>
        <fullName evidence="5">Hypothetical phage protein (Radical SAM family)</fullName>
    </submittedName>
</protein>
<proteinExistence type="predicted"/>
<keyword evidence="3" id="KW-0408">Iron</keyword>
<organism evidence="5 6">
    <name type="scientific">Campylobacter phage CP220</name>
    <dbReference type="NCBI Taxonomy" id="2994044"/>
    <lineage>
        <taxon>Viruses</taxon>
        <taxon>Duplodnaviria</taxon>
        <taxon>Heunggongvirae</taxon>
        <taxon>Uroviricota</taxon>
        <taxon>Caudoviricetes</taxon>
        <taxon>Connertonviridae</taxon>
        <taxon>Firehammervirus</taxon>
        <taxon>Firehammervirus CP220</taxon>
    </lineage>
</organism>
<dbReference type="Gene3D" id="3.20.20.70">
    <property type="entry name" value="Aldolase class I"/>
    <property type="match status" value="1"/>
</dbReference>
<evidence type="ECO:0000256" key="1">
    <source>
        <dbReference type="ARBA" id="ARBA00022691"/>
    </source>
</evidence>
<name>D5GV79_9CAUD</name>
<evidence type="ECO:0000256" key="4">
    <source>
        <dbReference type="ARBA" id="ARBA00023014"/>
    </source>
</evidence>
<dbReference type="GO" id="GO:0051536">
    <property type="term" value="F:iron-sulfur cluster binding"/>
    <property type="evidence" value="ECO:0007669"/>
    <property type="project" value="UniProtKB-KW"/>
</dbReference>
<dbReference type="EMBL" id="FN667788">
    <property type="protein sequence ID" value="CBJ93896.1"/>
    <property type="molecule type" value="Genomic_DNA"/>
</dbReference>
<dbReference type="InterPro" id="IPR013785">
    <property type="entry name" value="Aldolase_TIM"/>
</dbReference>
<keyword evidence="6" id="KW-1185">Reference proteome</keyword>
<keyword evidence="4" id="KW-0411">Iron-sulfur</keyword>
<accession>D5GV79</accession>
<dbReference type="KEGG" id="vg:26041369"/>
<dbReference type="RefSeq" id="YP_009169221.1">
    <property type="nucleotide sequence ID" value="NC_027997.1"/>
</dbReference>
<dbReference type="GO" id="GO:0003824">
    <property type="term" value="F:catalytic activity"/>
    <property type="evidence" value="ECO:0007669"/>
    <property type="project" value="InterPro"/>
</dbReference>
<dbReference type="GeneID" id="26041369"/>
<dbReference type="Proteomes" id="UP000002369">
    <property type="component" value="Segment"/>
</dbReference>
<reference evidence="5 6" key="1">
    <citation type="journal article" date="2010" name="BMC Genomics">
        <title>Evidence for a lineage of virulent bacteriophages that target Campylobacter.</title>
        <authorList>
            <person name="Timms A.R."/>
            <person name="Cambray-Young J."/>
            <person name="Scott A.E."/>
            <person name="Petty N.K."/>
            <person name="Connerton P.L."/>
            <person name="Clarke L."/>
            <person name="Seeger K."/>
            <person name="Quail M."/>
            <person name="Cummings N."/>
            <person name="Maskell D.J."/>
            <person name="Thomson N.R."/>
            <person name="Connerton I.F."/>
        </authorList>
    </citation>
    <scope>NUCLEOTIDE SEQUENCE [LARGE SCALE GENOMIC DNA]</scope>
</reference>